<dbReference type="STRING" id="1484053.SAMN05444274_101309"/>
<comment type="catalytic activity">
    <reaction evidence="3">
        <text>uridine + phosphate = alpha-D-ribose 1-phosphate + uracil</text>
        <dbReference type="Rhea" id="RHEA:24388"/>
        <dbReference type="ChEBI" id="CHEBI:16704"/>
        <dbReference type="ChEBI" id="CHEBI:17568"/>
        <dbReference type="ChEBI" id="CHEBI:43474"/>
        <dbReference type="ChEBI" id="CHEBI:57720"/>
        <dbReference type="EC" id="2.4.2.3"/>
    </reaction>
</comment>
<dbReference type="AlphaFoldDB" id="A0A1M4TAP9"/>
<protein>
    <recommendedName>
        <fullName evidence="2">Uridine phosphorylase</fullName>
        <ecNumber evidence="1">2.4.2.3</ecNumber>
    </recommendedName>
</protein>
<dbReference type="GO" id="GO:0004850">
    <property type="term" value="F:uridine phosphorylase activity"/>
    <property type="evidence" value="ECO:0007669"/>
    <property type="project" value="UniProtKB-EC"/>
</dbReference>
<dbReference type="EC" id="2.4.2.3" evidence="1"/>
<evidence type="ECO:0000256" key="3">
    <source>
        <dbReference type="ARBA" id="ARBA00048447"/>
    </source>
</evidence>
<sequence length="289" mass="32454">MIQESELILNNDGTIFHLHLKPENVADQVILVGDQDRVETVAGFFDSIEFSAQNREFKTITGLYKNRRISVISTGIGTDNIDIVLNELDALVNIDLKTREIKKEKKSLSIVRIGTSGSLQEDIPVNSYVISQKSIGFDGMLNFYADRELISDLPFEKAFKSFTGWKNSLPTPYVVNSSKKLISKFDTELFKKGVTISAPGFYGPQGRVLRIPLAMPQLNQLLEQFQFEGLKITNFEMESSAIYGLSKMLGHNALTVCLIIANRVTGQANENYRPKMEHLIKTVLDNLTE</sequence>
<organism evidence="5 6">
    <name type="scientific">Mariniphaga anaerophila</name>
    <dbReference type="NCBI Taxonomy" id="1484053"/>
    <lineage>
        <taxon>Bacteria</taxon>
        <taxon>Pseudomonadati</taxon>
        <taxon>Bacteroidota</taxon>
        <taxon>Bacteroidia</taxon>
        <taxon>Marinilabiliales</taxon>
        <taxon>Prolixibacteraceae</taxon>
        <taxon>Mariniphaga</taxon>
    </lineage>
</organism>
<dbReference type="Pfam" id="PF01048">
    <property type="entry name" value="PNP_UDP_1"/>
    <property type="match status" value="1"/>
</dbReference>
<dbReference type="SUPFAM" id="SSF53167">
    <property type="entry name" value="Purine and uridine phosphorylases"/>
    <property type="match status" value="1"/>
</dbReference>
<evidence type="ECO:0000259" key="4">
    <source>
        <dbReference type="Pfam" id="PF01048"/>
    </source>
</evidence>
<evidence type="ECO:0000313" key="6">
    <source>
        <dbReference type="Proteomes" id="UP000184164"/>
    </source>
</evidence>
<evidence type="ECO:0000313" key="5">
    <source>
        <dbReference type="EMBL" id="SHE41609.1"/>
    </source>
</evidence>
<dbReference type="GO" id="GO:0005829">
    <property type="term" value="C:cytosol"/>
    <property type="evidence" value="ECO:0007669"/>
    <property type="project" value="TreeGrafter"/>
</dbReference>
<accession>A0A1M4TAP9</accession>
<dbReference type="Gene3D" id="3.40.50.1580">
    <property type="entry name" value="Nucleoside phosphorylase domain"/>
    <property type="match status" value="1"/>
</dbReference>
<proteinExistence type="predicted"/>
<dbReference type="PANTHER" id="PTHR43691">
    <property type="entry name" value="URIDINE PHOSPHORYLASE"/>
    <property type="match status" value="1"/>
</dbReference>
<dbReference type="PANTHER" id="PTHR43691:SF11">
    <property type="entry name" value="FI09636P-RELATED"/>
    <property type="match status" value="1"/>
</dbReference>
<dbReference type="InterPro" id="IPR000845">
    <property type="entry name" value="Nucleoside_phosphorylase_d"/>
</dbReference>
<name>A0A1M4TAP9_9BACT</name>
<dbReference type="GO" id="GO:0004731">
    <property type="term" value="F:purine-nucleoside phosphorylase activity"/>
    <property type="evidence" value="ECO:0007669"/>
    <property type="project" value="TreeGrafter"/>
</dbReference>
<evidence type="ECO:0000256" key="2">
    <source>
        <dbReference type="ARBA" id="ARBA00021980"/>
    </source>
</evidence>
<dbReference type="GO" id="GO:0006152">
    <property type="term" value="P:purine nucleoside catabolic process"/>
    <property type="evidence" value="ECO:0007669"/>
    <property type="project" value="TreeGrafter"/>
</dbReference>
<dbReference type="OrthoDB" id="9772602at2"/>
<dbReference type="RefSeq" id="WP_072998873.1">
    <property type="nucleotide sequence ID" value="NZ_FQUM01000001.1"/>
</dbReference>
<reference evidence="5 6" key="1">
    <citation type="submission" date="2016-11" db="EMBL/GenBank/DDBJ databases">
        <authorList>
            <person name="Jaros S."/>
            <person name="Januszkiewicz K."/>
            <person name="Wedrychowicz H."/>
        </authorList>
    </citation>
    <scope>NUCLEOTIDE SEQUENCE [LARGE SCALE GENOMIC DNA]</scope>
    <source>
        <strain evidence="5 6">DSM 26910</strain>
    </source>
</reference>
<dbReference type="CDD" id="cd00436">
    <property type="entry name" value="UP_TbUP-like"/>
    <property type="match status" value="1"/>
</dbReference>
<dbReference type="InterPro" id="IPR035994">
    <property type="entry name" value="Nucleoside_phosphorylase_sf"/>
</dbReference>
<dbReference type="EMBL" id="FQUM01000001">
    <property type="protein sequence ID" value="SHE41609.1"/>
    <property type="molecule type" value="Genomic_DNA"/>
</dbReference>
<feature type="domain" description="Nucleoside phosphorylase" evidence="4">
    <location>
        <begin position="29"/>
        <end position="269"/>
    </location>
</feature>
<gene>
    <name evidence="5" type="ORF">SAMN05444274_101309</name>
</gene>
<dbReference type="Proteomes" id="UP000184164">
    <property type="component" value="Unassembled WGS sequence"/>
</dbReference>
<keyword evidence="6" id="KW-1185">Reference proteome</keyword>
<evidence type="ECO:0000256" key="1">
    <source>
        <dbReference type="ARBA" id="ARBA00011888"/>
    </source>
</evidence>